<feature type="region of interest" description="Disordered" evidence="1">
    <location>
        <begin position="1"/>
        <end position="20"/>
    </location>
</feature>
<accession>A0A2V3IH65</accession>
<evidence type="ECO:0000313" key="2">
    <source>
        <dbReference type="EMBL" id="PXF41417.1"/>
    </source>
</evidence>
<reference evidence="2 3" key="1">
    <citation type="journal article" date="2018" name="Mol. Biol. Evol.">
        <title>Analysis of the draft genome of the red seaweed Gracilariopsis chorda provides insights into genome size evolution in Rhodophyta.</title>
        <authorList>
            <person name="Lee J."/>
            <person name="Yang E.C."/>
            <person name="Graf L."/>
            <person name="Yang J.H."/>
            <person name="Qiu H."/>
            <person name="Zel Zion U."/>
            <person name="Chan C.X."/>
            <person name="Stephens T.G."/>
            <person name="Weber A.P.M."/>
            <person name="Boo G.H."/>
            <person name="Boo S.M."/>
            <person name="Kim K.M."/>
            <person name="Shin Y."/>
            <person name="Jung M."/>
            <person name="Lee S.J."/>
            <person name="Yim H.S."/>
            <person name="Lee J.H."/>
            <person name="Bhattacharya D."/>
            <person name="Yoon H.S."/>
        </authorList>
    </citation>
    <scope>NUCLEOTIDE SEQUENCE [LARGE SCALE GENOMIC DNA]</scope>
    <source>
        <strain evidence="2 3">SKKU-2015</strain>
        <tissue evidence="2">Whole body</tissue>
    </source>
</reference>
<gene>
    <name evidence="2" type="ORF">BWQ96_08852</name>
</gene>
<evidence type="ECO:0000256" key="1">
    <source>
        <dbReference type="SAM" id="MobiDB-lite"/>
    </source>
</evidence>
<comment type="caution">
    <text evidence="2">The sequence shown here is derived from an EMBL/GenBank/DDBJ whole genome shotgun (WGS) entry which is preliminary data.</text>
</comment>
<dbReference type="AlphaFoldDB" id="A0A2V3IH65"/>
<protein>
    <submittedName>
        <fullName evidence="2">Uncharacterized protein</fullName>
    </submittedName>
</protein>
<evidence type="ECO:0000313" key="3">
    <source>
        <dbReference type="Proteomes" id="UP000247409"/>
    </source>
</evidence>
<keyword evidence="3" id="KW-1185">Reference proteome</keyword>
<dbReference type="EMBL" id="NBIV01000217">
    <property type="protein sequence ID" value="PXF41417.1"/>
    <property type="molecule type" value="Genomic_DNA"/>
</dbReference>
<organism evidence="2 3">
    <name type="scientific">Gracilariopsis chorda</name>
    <dbReference type="NCBI Taxonomy" id="448386"/>
    <lineage>
        <taxon>Eukaryota</taxon>
        <taxon>Rhodophyta</taxon>
        <taxon>Florideophyceae</taxon>
        <taxon>Rhodymeniophycidae</taxon>
        <taxon>Gracilariales</taxon>
        <taxon>Gracilariaceae</taxon>
        <taxon>Gracilariopsis</taxon>
    </lineage>
</organism>
<proteinExistence type="predicted"/>
<name>A0A2V3IH65_9FLOR</name>
<dbReference type="Proteomes" id="UP000247409">
    <property type="component" value="Unassembled WGS sequence"/>
</dbReference>
<feature type="compositionally biased region" description="Acidic residues" evidence="1">
    <location>
        <begin position="1"/>
        <end position="11"/>
    </location>
</feature>
<sequence length="79" mass="9252">MYENTLEDINEAESSRSHDIDSVDNTIHRRLGEYKERLGARLEDLWSQTTKVEQANCMIQVKSMRGDIEECQAFVTEMR</sequence>